<reference evidence="1" key="1">
    <citation type="journal article" date="2014" name="Front. Microbiol.">
        <title>High frequency of phylogenetically diverse reductive dehalogenase-homologous genes in deep subseafloor sedimentary metagenomes.</title>
        <authorList>
            <person name="Kawai M."/>
            <person name="Futagami T."/>
            <person name="Toyoda A."/>
            <person name="Takaki Y."/>
            <person name="Nishi S."/>
            <person name="Hori S."/>
            <person name="Arai W."/>
            <person name="Tsubouchi T."/>
            <person name="Morono Y."/>
            <person name="Uchiyama I."/>
            <person name="Ito T."/>
            <person name="Fujiyama A."/>
            <person name="Inagaki F."/>
            <person name="Takami H."/>
        </authorList>
    </citation>
    <scope>NUCLEOTIDE SEQUENCE</scope>
    <source>
        <strain evidence="1">Expedition CK06-06</strain>
    </source>
</reference>
<evidence type="ECO:0000313" key="1">
    <source>
        <dbReference type="EMBL" id="GAH37310.1"/>
    </source>
</evidence>
<proteinExistence type="predicted"/>
<sequence length="70" mass="8148">MMQKKRLMIGGLFLLTAQIFAQVPLSDKDTLLNQVDKNGLKQGYWKKYYDNGNIKYEGYFKNDKPTGELK</sequence>
<dbReference type="AlphaFoldDB" id="X1FXM3"/>
<dbReference type="EMBL" id="BARU01005504">
    <property type="protein sequence ID" value="GAH37310.1"/>
    <property type="molecule type" value="Genomic_DNA"/>
</dbReference>
<dbReference type="SUPFAM" id="SSF82185">
    <property type="entry name" value="Histone H3 K4-specific methyltransferase SET7/9 N-terminal domain"/>
    <property type="match status" value="1"/>
</dbReference>
<protein>
    <recommendedName>
        <fullName evidence="2">MORN repeat protein</fullName>
    </recommendedName>
</protein>
<feature type="non-terminal residue" evidence="1">
    <location>
        <position position="70"/>
    </location>
</feature>
<accession>X1FXM3</accession>
<comment type="caution">
    <text evidence="1">The sequence shown here is derived from an EMBL/GenBank/DDBJ whole genome shotgun (WGS) entry which is preliminary data.</text>
</comment>
<gene>
    <name evidence="1" type="ORF">S03H2_10726</name>
</gene>
<dbReference type="Gene3D" id="2.20.110.10">
    <property type="entry name" value="Histone H3 K4-specific methyltransferase SET7/9 N-terminal domain"/>
    <property type="match status" value="1"/>
</dbReference>
<evidence type="ECO:0008006" key="2">
    <source>
        <dbReference type="Google" id="ProtNLM"/>
    </source>
</evidence>
<name>X1FXM3_9ZZZZ</name>
<organism evidence="1">
    <name type="scientific">marine sediment metagenome</name>
    <dbReference type="NCBI Taxonomy" id="412755"/>
    <lineage>
        <taxon>unclassified sequences</taxon>
        <taxon>metagenomes</taxon>
        <taxon>ecological metagenomes</taxon>
    </lineage>
</organism>